<accession>A0AAN8RIJ8</accession>
<sequence length="87" mass="9822">MNPEPTLTSLSRPSAGLWNNTHEPEIPIIIIIAPPLKQPIISHLPSYWDLKEEFSRTGKLEIYQQAVDDLSAAQSLLQLAQDSKRFL</sequence>
<dbReference type="Proteomes" id="UP001307849">
    <property type="component" value="Unassembled WGS sequence"/>
</dbReference>
<dbReference type="EMBL" id="JAVHJM010000013">
    <property type="protein sequence ID" value="KAK6499374.1"/>
    <property type="molecule type" value="Genomic_DNA"/>
</dbReference>
<dbReference type="AlphaFoldDB" id="A0AAN8RIJ8"/>
<protein>
    <submittedName>
        <fullName evidence="1">Uncharacterized protein</fullName>
    </submittedName>
</protein>
<keyword evidence="2" id="KW-1185">Reference proteome</keyword>
<evidence type="ECO:0000313" key="1">
    <source>
        <dbReference type="EMBL" id="KAK6499374.1"/>
    </source>
</evidence>
<proteinExistence type="predicted"/>
<reference evidence="1 2" key="1">
    <citation type="submission" date="2019-10" db="EMBL/GenBank/DDBJ databases">
        <authorList>
            <person name="Palmer J.M."/>
        </authorList>
    </citation>
    <scope>NUCLEOTIDE SEQUENCE [LARGE SCALE GENOMIC DNA]</scope>
    <source>
        <strain evidence="1 2">TWF506</strain>
    </source>
</reference>
<comment type="caution">
    <text evidence="1">The sequence shown here is derived from an EMBL/GenBank/DDBJ whole genome shotgun (WGS) entry which is preliminary data.</text>
</comment>
<organism evidence="1 2">
    <name type="scientific">Arthrobotrys conoides</name>
    <dbReference type="NCBI Taxonomy" id="74498"/>
    <lineage>
        <taxon>Eukaryota</taxon>
        <taxon>Fungi</taxon>
        <taxon>Dikarya</taxon>
        <taxon>Ascomycota</taxon>
        <taxon>Pezizomycotina</taxon>
        <taxon>Orbiliomycetes</taxon>
        <taxon>Orbiliales</taxon>
        <taxon>Orbiliaceae</taxon>
        <taxon>Arthrobotrys</taxon>
    </lineage>
</organism>
<evidence type="ECO:0000313" key="2">
    <source>
        <dbReference type="Proteomes" id="UP001307849"/>
    </source>
</evidence>
<name>A0AAN8RIJ8_9PEZI</name>
<gene>
    <name evidence="1" type="ORF">TWF506_004001</name>
</gene>